<feature type="compositionally biased region" description="Polar residues" evidence="3">
    <location>
        <begin position="668"/>
        <end position="684"/>
    </location>
</feature>
<dbReference type="InterPro" id="IPR001356">
    <property type="entry name" value="HD"/>
</dbReference>
<dbReference type="PANTHER" id="PTHR35743:SF1">
    <property type="entry name" value="NODULIN HOMEOBOX"/>
    <property type="match status" value="1"/>
</dbReference>
<dbReference type="OrthoDB" id="2020792at2759"/>
<keyword evidence="2" id="KW-0371">Homeobox</keyword>
<feature type="region of interest" description="Disordered" evidence="3">
    <location>
        <begin position="792"/>
        <end position="837"/>
    </location>
</feature>
<evidence type="ECO:0000313" key="5">
    <source>
        <dbReference type="EMBL" id="PON57214.1"/>
    </source>
</evidence>
<feature type="DNA-binding region" description="Homeobox" evidence="2">
    <location>
        <begin position="728"/>
        <end position="794"/>
    </location>
</feature>
<accession>A0A2P5C885</accession>
<dbReference type="PANTHER" id="PTHR35743">
    <property type="entry name" value="NODULIN HOMEOBOX"/>
    <property type="match status" value="1"/>
</dbReference>
<keyword evidence="2" id="KW-0539">Nucleus</keyword>
<protein>
    <submittedName>
        <fullName evidence="5">Octamer-binding transcription factor</fullName>
    </submittedName>
</protein>
<dbReference type="AlphaFoldDB" id="A0A2P5C885"/>
<feature type="compositionally biased region" description="Low complexity" evidence="3">
    <location>
        <begin position="816"/>
        <end position="826"/>
    </location>
</feature>
<dbReference type="GO" id="GO:0003697">
    <property type="term" value="F:single-stranded DNA binding"/>
    <property type="evidence" value="ECO:0007669"/>
    <property type="project" value="InterPro"/>
</dbReference>
<gene>
    <name evidence="5" type="ORF">PanWU01x14_176280</name>
</gene>
<dbReference type="GO" id="GO:0009908">
    <property type="term" value="P:flower development"/>
    <property type="evidence" value="ECO:0007669"/>
    <property type="project" value="InterPro"/>
</dbReference>
<evidence type="ECO:0000256" key="3">
    <source>
        <dbReference type="SAM" id="MobiDB-lite"/>
    </source>
</evidence>
<feature type="compositionally biased region" description="Polar residues" evidence="3">
    <location>
        <begin position="591"/>
        <end position="602"/>
    </location>
</feature>
<dbReference type="Pfam" id="PF25246">
    <property type="entry name" value="Nodulin_N"/>
    <property type="match status" value="1"/>
</dbReference>
<dbReference type="STRING" id="3476.A0A2P5C885"/>
<dbReference type="Pfam" id="PF24426">
    <property type="entry name" value="HTH_NDX"/>
    <property type="match status" value="1"/>
</dbReference>
<dbReference type="InterPro" id="IPR056560">
    <property type="entry name" value="HTH_NDX"/>
</dbReference>
<evidence type="ECO:0000256" key="2">
    <source>
        <dbReference type="PROSITE-ProRule" id="PRU00108"/>
    </source>
</evidence>
<dbReference type="Gene3D" id="1.10.10.60">
    <property type="entry name" value="Homeodomain-like"/>
    <property type="match status" value="1"/>
</dbReference>
<feature type="region of interest" description="Disordered" evidence="3">
    <location>
        <begin position="590"/>
        <end position="620"/>
    </location>
</feature>
<reference evidence="6" key="1">
    <citation type="submission" date="2016-06" db="EMBL/GenBank/DDBJ databases">
        <title>Parallel loss of symbiosis genes in relatives of nitrogen-fixing non-legume Parasponia.</title>
        <authorList>
            <person name="Van Velzen R."/>
            <person name="Holmer R."/>
            <person name="Bu F."/>
            <person name="Rutten L."/>
            <person name="Van Zeijl A."/>
            <person name="Liu W."/>
            <person name="Santuari L."/>
            <person name="Cao Q."/>
            <person name="Sharma T."/>
            <person name="Shen D."/>
            <person name="Roswanjaya Y."/>
            <person name="Wardhani T."/>
            <person name="Kalhor M.S."/>
            <person name="Jansen J."/>
            <person name="Van den Hoogen J."/>
            <person name="Gungor B."/>
            <person name="Hartog M."/>
            <person name="Hontelez J."/>
            <person name="Verver J."/>
            <person name="Yang W.-C."/>
            <person name="Schijlen E."/>
            <person name="Repin R."/>
            <person name="Schilthuizen M."/>
            <person name="Schranz E."/>
            <person name="Heidstra R."/>
            <person name="Miyata K."/>
            <person name="Fedorova E."/>
            <person name="Kohlen W."/>
            <person name="Bisseling T."/>
            <person name="Smit S."/>
            <person name="Geurts R."/>
        </authorList>
    </citation>
    <scope>NUCLEOTIDE SEQUENCE [LARGE SCALE GENOMIC DNA]</scope>
    <source>
        <strain evidence="6">cv. WU1-14</strain>
    </source>
</reference>
<organism evidence="5 6">
    <name type="scientific">Parasponia andersonii</name>
    <name type="common">Sponia andersonii</name>
    <dbReference type="NCBI Taxonomy" id="3476"/>
    <lineage>
        <taxon>Eukaryota</taxon>
        <taxon>Viridiplantae</taxon>
        <taxon>Streptophyta</taxon>
        <taxon>Embryophyta</taxon>
        <taxon>Tracheophyta</taxon>
        <taxon>Spermatophyta</taxon>
        <taxon>Magnoliopsida</taxon>
        <taxon>eudicotyledons</taxon>
        <taxon>Gunneridae</taxon>
        <taxon>Pentapetalae</taxon>
        <taxon>rosids</taxon>
        <taxon>fabids</taxon>
        <taxon>Rosales</taxon>
        <taxon>Cannabaceae</taxon>
        <taxon>Parasponia</taxon>
    </lineage>
</organism>
<feature type="domain" description="Homeobox" evidence="4">
    <location>
        <begin position="726"/>
        <end position="793"/>
    </location>
</feature>
<dbReference type="EMBL" id="JXTB01000162">
    <property type="protein sequence ID" value="PON57214.1"/>
    <property type="molecule type" value="Genomic_DNA"/>
</dbReference>
<keyword evidence="2" id="KW-0238">DNA-binding</keyword>
<dbReference type="InterPro" id="IPR056559">
    <property type="entry name" value="NDX_C"/>
</dbReference>
<feature type="region of interest" description="Disordered" evidence="3">
    <location>
        <begin position="667"/>
        <end position="692"/>
    </location>
</feature>
<evidence type="ECO:0000259" key="4">
    <source>
        <dbReference type="PROSITE" id="PS50071"/>
    </source>
</evidence>
<comment type="caution">
    <text evidence="5">The sequence shown here is derived from an EMBL/GenBank/DDBJ whole genome shotgun (WGS) entry which is preliminary data.</text>
</comment>
<dbReference type="PROSITE" id="PS50071">
    <property type="entry name" value="HOMEOBOX_2"/>
    <property type="match status" value="1"/>
</dbReference>
<dbReference type="SMART" id="SM00389">
    <property type="entry name" value="HOX"/>
    <property type="match status" value="1"/>
</dbReference>
<dbReference type="Proteomes" id="UP000237105">
    <property type="component" value="Unassembled WGS sequence"/>
</dbReference>
<name>A0A2P5C885_PARAD</name>
<sequence>MRYNKEEPTTSATQAIDLISAVKDLHGLSSQELNKLLRDSENFTIQYVTEKGSVIKIEMEKLAGFLPLHLIAVLMSAGREEALSSYLLCGLRLLHSLCDLAPRHAKLEQILLDDVKLSEQLLDMVFYLLIVFGRVEQRNRDFGILPFMHSALVACSLHLLTGFISSQWQDLAHVLLAHPKVDIFMDAAFGAVCATIKFLEIKLSCQHTNFCLTSSLTAEQVVNYLCQQCEASLQFLQSLCQQKMFRERLLRNKELCGKGGILFLAQAILKLNVMPHFTESPRVVASVSRMKARVLSILVSLCEAESISYLDEVASTPCSLDLSKSVASEVLDLLKAALGRDPRRLIPCSDRNYPMGLLQLNAMRLADIFSDDSNFRSYITIYFTKVLTAIFLLPHGDFLSSWCSSELPLKEEDGSIEYDLFASSGWVLDVLSSTNLQNPTSLELMVVSNSMLQASYAHQRTSLFVKVIANLHCFVPTICEEQERNLFLHKFMECLQMDPSNVLPGFSFTSDVPKAATVCRNLRSLLSHAESLIPNFLNEEDVQLLRVFYNQLQSLLISPEYEENRVQERKCEESISWDKFAKLDLNEHNQEAQSAGGCSSPLSRKEHPNLNNRSGNLKEEMSETSAYQDIDQKYFNSEHISQEADAVREDKCKSSMSAFGGITEINKDAQNVETSGSDTSSTRGKNVADQMDNSEFPKLGVATKESAHGRNVEEKKIETVQSEEKQRRKRKRTIMNDEQVEMIEMALENSPDMHRNAALIQSWSDKLSCHGSEVTSSQLKNWLNNRKARLARTGKDVRATPEVDSSFPEKQGGPGPRSSDSPGTPGEDASVQPNVGRDPQAITWRSSTAENSEASPAVGPTEFLQCEQGKHVILMGEAGEEIAKGKVFQVGGKWYGKNLDELRTCVVEILELKVKRGTRLPHPAVSTGVSFEEAETRIGVMRVMWDSSRIFASRSSK</sequence>
<comment type="subcellular location">
    <subcellularLocation>
        <location evidence="1 2">Nucleus</location>
    </subcellularLocation>
</comment>
<keyword evidence="6" id="KW-1185">Reference proteome</keyword>
<evidence type="ECO:0000313" key="6">
    <source>
        <dbReference type="Proteomes" id="UP000237105"/>
    </source>
</evidence>
<dbReference type="InterPro" id="IPR057287">
    <property type="entry name" value="Ndx_N"/>
</dbReference>
<evidence type="ECO:0000256" key="1">
    <source>
        <dbReference type="ARBA" id="ARBA00004123"/>
    </source>
</evidence>
<dbReference type="GO" id="GO:0005634">
    <property type="term" value="C:nucleus"/>
    <property type="evidence" value="ECO:0007669"/>
    <property type="project" value="UniProtKB-SubCell"/>
</dbReference>
<dbReference type="Pfam" id="PF24679">
    <property type="entry name" value="Nodulin_C"/>
    <property type="match status" value="1"/>
</dbReference>
<dbReference type="InterPro" id="IPR039325">
    <property type="entry name" value="NDX"/>
</dbReference>
<dbReference type="CDD" id="cd00086">
    <property type="entry name" value="homeodomain"/>
    <property type="match status" value="1"/>
</dbReference>
<proteinExistence type="predicted"/>